<dbReference type="EMBL" id="MCGO01000086">
    <property type="protein sequence ID" value="ORY29733.1"/>
    <property type="molecule type" value="Genomic_DNA"/>
</dbReference>
<sequence length="180" mass="21086">MEIPITQLQTVIDAVHEKGHYTPLIIDPTGRADVYFQYATNCKIVDFKKFLVQCEIQKITNPQAVLEEIRTSLVSGLKHGKCMVMVMMDSAFDFPKWFDSAWFPKEVLEKGGIPFREKHVYEKCLRNEDFDDLGMFWANEDFPFRVVLTTNFDVDEYQEFLEDAIQLEKYMPIAIKKELI</sequence>
<proteinExistence type="predicted"/>
<protein>
    <submittedName>
        <fullName evidence="1">Uncharacterized protein</fullName>
    </submittedName>
</protein>
<name>A0A1Y2B4H0_9FUNG</name>
<evidence type="ECO:0000313" key="2">
    <source>
        <dbReference type="Proteomes" id="UP000193642"/>
    </source>
</evidence>
<gene>
    <name evidence="1" type="ORF">BCR33DRAFT_792909</name>
</gene>
<keyword evidence="2" id="KW-1185">Reference proteome</keyword>
<organism evidence="1 2">
    <name type="scientific">Rhizoclosmatium globosum</name>
    <dbReference type="NCBI Taxonomy" id="329046"/>
    <lineage>
        <taxon>Eukaryota</taxon>
        <taxon>Fungi</taxon>
        <taxon>Fungi incertae sedis</taxon>
        <taxon>Chytridiomycota</taxon>
        <taxon>Chytridiomycota incertae sedis</taxon>
        <taxon>Chytridiomycetes</taxon>
        <taxon>Chytridiales</taxon>
        <taxon>Chytriomycetaceae</taxon>
        <taxon>Rhizoclosmatium</taxon>
    </lineage>
</organism>
<evidence type="ECO:0000313" key="1">
    <source>
        <dbReference type="EMBL" id="ORY29733.1"/>
    </source>
</evidence>
<dbReference type="AlphaFoldDB" id="A0A1Y2B4H0"/>
<dbReference type="OrthoDB" id="2113243at2759"/>
<reference evidence="1 2" key="1">
    <citation type="submission" date="2016-07" db="EMBL/GenBank/DDBJ databases">
        <title>Pervasive Adenine N6-methylation of Active Genes in Fungi.</title>
        <authorList>
            <consortium name="DOE Joint Genome Institute"/>
            <person name="Mondo S.J."/>
            <person name="Dannebaum R.O."/>
            <person name="Kuo R.C."/>
            <person name="Labutti K."/>
            <person name="Haridas S."/>
            <person name="Kuo A."/>
            <person name="Salamov A."/>
            <person name="Ahrendt S.R."/>
            <person name="Lipzen A."/>
            <person name="Sullivan W."/>
            <person name="Andreopoulos W.B."/>
            <person name="Clum A."/>
            <person name="Lindquist E."/>
            <person name="Daum C."/>
            <person name="Ramamoorthy G.K."/>
            <person name="Gryganskyi A."/>
            <person name="Culley D."/>
            <person name="Magnuson J.K."/>
            <person name="James T.Y."/>
            <person name="O'Malley M.A."/>
            <person name="Stajich J.E."/>
            <person name="Spatafora J.W."/>
            <person name="Visel A."/>
            <person name="Grigoriev I.V."/>
        </authorList>
    </citation>
    <scope>NUCLEOTIDE SEQUENCE [LARGE SCALE GENOMIC DNA]</scope>
    <source>
        <strain evidence="1 2">JEL800</strain>
    </source>
</reference>
<dbReference type="Proteomes" id="UP000193642">
    <property type="component" value="Unassembled WGS sequence"/>
</dbReference>
<accession>A0A1Y2B4H0</accession>
<comment type="caution">
    <text evidence="1">The sequence shown here is derived from an EMBL/GenBank/DDBJ whole genome shotgun (WGS) entry which is preliminary data.</text>
</comment>